<protein>
    <submittedName>
        <fullName evidence="4">TPM domain-containing protein</fullName>
    </submittedName>
</protein>
<feature type="region of interest" description="Disordered" evidence="1">
    <location>
        <begin position="169"/>
        <end position="196"/>
    </location>
</feature>
<dbReference type="OrthoDB" id="9810918at2"/>
<dbReference type="PANTHER" id="PTHR30373">
    <property type="entry name" value="UPF0603 PROTEIN YGCG"/>
    <property type="match status" value="1"/>
</dbReference>
<dbReference type="Proteomes" id="UP000321046">
    <property type="component" value="Unassembled WGS sequence"/>
</dbReference>
<dbReference type="InterPro" id="IPR007621">
    <property type="entry name" value="TPM_dom"/>
</dbReference>
<feature type="chain" id="PRO_5022865532" evidence="2">
    <location>
        <begin position="22"/>
        <end position="397"/>
    </location>
</feature>
<keyword evidence="2" id="KW-0732">Signal</keyword>
<evidence type="ECO:0000259" key="3">
    <source>
        <dbReference type="Pfam" id="PF04536"/>
    </source>
</evidence>
<dbReference type="EMBL" id="VOSL01000025">
    <property type="protein sequence ID" value="TXD39798.1"/>
    <property type="molecule type" value="Genomic_DNA"/>
</dbReference>
<evidence type="ECO:0000313" key="5">
    <source>
        <dbReference type="Proteomes" id="UP000321046"/>
    </source>
</evidence>
<comment type="caution">
    <text evidence="4">The sequence shown here is derived from an EMBL/GenBank/DDBJ whole genome shotgun (WGS) entry which is preliminary data.</text>
</comment>
<evidence type="ECO:0000256" key="1">
    <source>
        <dbReference type="SAM" id="MobiDB-lite"/>
    </source>
</evidence>
<proteinExistence type="predicted"/>
<organism evidence="4 5">
    <name type="scientific">Lujinxingia vulgaris</name>
    <dbReference type="NCBI Taxonomy" id="2600176"/>
    <lineage>
        <taxon>Bacteria</taxon>
        <taxon>Deltaproteobacteria</taxon>
        <taxon>Bradymonadales</taxon>
        <taxon>Lujinxingiaceae</taxon>
        <taxon>Lujinxingia</taxon>
    </lineage>
</organism>
<dbReference type="RefSeq" id="WP_146973577.1">
    <property type="nucleotide sequence ID" value="NZ_VOSL01000025.1"/>
</dbReference>
<gene>
    <name evidence="4" type="ORF">FRC96_05875</name>
</gene>
<dbReference type="AlphaFoldDB" id="A0A5C6XPZ4"/>
<feature type="region of interest" description="Disordered" evidence="1">
    <location>
        <begin position="326"/>
        <end position="397"/>
    </location>
</feature>
<feature type="signal peptide" evidence="2">
    <location>
        <begin position="1"/>
        <end position="21"/>
    </location>
</feature>
<evidence type="ECO:0000313" key="4">
    <source>
        <dbReference type="EMBL" id="TXD39798.1"/>
    </source>
</evidence>
<dbReference type="Pfam" id="PF04536">
    <property type="entry name" value="TPM_phosphatase"/>
    <property type="match status" value="1"/>
</dbReference>
<reference evidence="4 5" key="1">
    <citation type="submission" date="2019-08" db="EMBL/GenBank/DDBJ databases">
        <title>Bradymonadales sp. TMQ2.</title>
        <authorList>
            <person name="Liang Q."/>
        </authorList>
    </citation>
    <scope>NUCLEOTIDE SEQUENCE [LARGE SCALE GENOMIC DNA]</scope>
    <source>
        <strain evidence="4 5">TMQ2</strain>
    </source>
</reference>
<feature type="compositionally biased region" description="Gly residues" evidence="1">
    <location>
        <begin position="379"/>
        <end position="397"/>
    </location>
</feature>
<accession>A0A5C6XPZ4</accession>
<feature type="domain" description="TPM" evidence="3">
    <location>
        <begin position="39"/>
        <end position="161"/>
    </location>
</feature>
<feature type="compositionally biased region" description="Gly residues" evidence="1">
    <location>
        <begin position="352"/>
        <end position="365"/>
    </location>
</feature>
<name>A0A5C6XPZ4_9DELT</name>
<feature type="compositionally biased region" description="Basic residues" evidence="1">
    <location>
        <begin position="368"/>
        <end position="378"/>
    </location>
</feature>
<evidence type="ECO:0000256" key="2">
    <source>
        <dbReference type="SAM" id="SignalP"/>
    </source>
</evidence>
<sequence>MSMLALRLLPLVITLMFPALASAMSPEEVPNPQERREWVADEANLLDAFHRESINRALTQLEADTGIEIAVVTVESVDSPTPKDFTTELFNHWGVGKAEENNGLLIVLVSEERRLEMETGYGLEGVLTDGWLKVMQERDMVPRFREGNFAAGLTAGVFALDRRLRSEANFGSHTTPGSRDPAPEPPTKPAPTRSSQGTPWWVWLLGAGGIAGFVARARWLQTCPKCKSTMRILEEYEEDGYLHEGQETEEKIGSMNYDVYECENCGVQRIHANSGWFSGYANCPECKNRTLASRDEILSHPTYDSTGRKRVTVDCAHCPYTHTYTTTIPRRTRPKPSPSRSSSDDDDDSSSFGGGGGSYSGGGGSSSRRSKSSSRRRGGGGSFGGGSSGGGGAGSSW</sequence>
<dbReference type="PANTHER" id="PTHR30373:SF2">
    <property type="entry name" value="UPF0603 PROTEIN YGCG"/>
    <property type="match status" value="1"/>
</dbReference>
<dbReference type="Gene3D" id="3.10.310.50">
    <property type="match status" value="1"/>
</dbReference>